<reference evidence="5 6" key="1">
    <citation type="submission" date="2018-10" db="EMBL/GenBank/DDBJ databases">
        <title>A high-quality apple genome assembly.</title>
        <authorList>
            <person name="Hu J."/>
        </authorList>
    </citation>
    <scope>NUCLEOTIDE SEQUENCE [LARGE SCALE GENOMIC DNA]</scope>
    <source>
        <strain evidence="6">cv. HFTH1</strain>
        <tissue evidence="5">Young leaf</tissue>
    </source>
</reference>
<dbReference type="AlphaFoldDB" id="A0A498J1C2"/>
<dbReference type="InterPro" id="IPR004252">
    <property type="entry name" value="Probable_transposase_24"/>
</dbReference>
<feature type="domain" description="Bromo" evidence="4">
    <location>
        <begin position="187"/>
        <end position="260"/>
    </location>
</feature>
<protein>
    <recommendedName>
        <fullName evidence="4">Bromo domain-containing protein</fullName>
    </recommendedName>
</protein>
<feature type="region of interest" description="Disordered" evidence="3">
    <location>
        <begin position="75"/>
        <end position="114"/>
    </location>
</feature>
<dbReference type="PANTHER" id="PTHR47809:SF2">
    <property type="entry name" value="DNA-BINDING BROMODOMAIN-CONTAINING PROTEIN"/>
    <property type="match status" value="1"/>
</dbReference>
<evidence type="ECO:0000256" key="1">
    <source>
        <dbReference type="ARBA" id="ARBA00023117"/>
    </source>
</evidence>
<dbReference type="SUPFAM" id="SSF47370">
    <property type="entry name" value="Bromodomain"/>
    <property type="match status" value="1"/>
</dbReference>
<dbReference type="SMART" id="SM00297">
    <property type="entry name" value="BROMO"/>
    <property type="match status" value="1"/>
</dbReference>
<organism evidence="5 6">
    <name type="scientific">Malus domestica</name>
    <name type="common">Apple</name>
    <name type="synonym">Pyrus malus</name>
    <dbReference type="NCBI Taxonomy" id="3750"/>
    <lineage>
        <taxon>Eukaryota</taxon>
        <taxon>Viridiplantae</taxon>
        <taxon>Streptophyta</taxon>
        <taxon>Embryophyta</taxon>
        <taxon>Tracheophyta</taxon>
        <taxon>Spermatophyta</taxon>
        <taxon>Magnoliopsida</taxon>
        <taxon>eudicotyledons</taxon>
        <taxon>Gunneridae</taxon>
        <taxon>Pentapetalae</taxon>
        <taxon>rosids</taxon>
        <taxon>fabids</taxon>
        <taxon>Rosales</taxon>
        <taxon>Rosaceae</taxon>
        <taxon>Amygdaloideae</taxon>
        <taxon>Maleae</taxon>
        <taxon>Malus</taxon>
    </lineage>
</organism>
<dbReference type="PRINTS" id="PR00503">
    <property type="entry name" value="BROMODOMAIN"/>
</dbReference>
<dbReference type="InterPro" id="IPR001487">
    <property type="entry name" value="Bromodomain"/>
</dbReference>
<evidence type="ECO:0000256" key="2">
    <source>
        <dbReference type="PROSITE-ProRule" id="PRU00035"/>
    </source>
</evidence>
<name>A0A498J1C2_MALDO</name>
<evidence type="ECO:0000313" key="6">
    <source>
        <dbReference type="Proteomes" id="UP000290289"/>
    </source>
</evidence>
<dbReference type="InterPro" id="IPR018359">
    <property type="entry name" value="Bromodomain_CS"/>
</dbReference>
<feature type="region of interest" description="Disordered" evidence="3">
    <location>
        <begin position="1"/>
        <end position="32"/>
    </location>
</feature>
<keyword evidence="1 2" id="KW-0103">Bromodomain</keyword>
<feature type="compositionally biased region" description="Polar residues" evidence="3">
    <location>
        <begin position="99"/>
        <end position="114"/>
    </location>
</feature>
<evidence type="ECO:0000256" key="3">
    <source>
        <dbReference type="SAM" id="MobiDB-lite"/>
    </source>
</evidence>
<accession>A0A498J1C2</accession>
<proteinExistence type="predicted"/>
<feature type="region of interest" description="Disordered" evidence="3">
    <location>
        <begin position="619"/>
        <end position="646"/>
    </location>
</feature>
<evidence type="ECO:0000313" key="5">
    <source>
        <dbReference type="EMBL" id="RXH89378.1"/>
    </source>
</evidence>
<dbReference type="InterPro" id="IPR036427">
    <property type="entry name" value="Bromodomain-like_sf"/>
</dbReference>
<dbReference type="Gene3D" id="1.20.920.10">
    <property type="entry name" value="Bromodomain-like"/>
    <property type="match status" value="1"/>
</dbReference>
<gene>
    <name evidence="5" type="ORF">DVH24_031735</name>
</gene>
<evidence type="ECO:0000259" key="4">
    <source>
        <dbReference type="PROSITE" id="PS50014"/>
    </source>
</evidence>
<dbReference type="Pfam" id="PF03004">
    <property type="entry name" value="Transposase_24"/>
    <property type="match status" value="1"/>
</dbReference>
<dbReference type="PROSITE" id="PS00633">
    <property type="entry name" value="BROMODOMAIN_1"/>
    <property type="match status" value="1"/>
</dbReference>
<feature type="compositionally biased region" description="Basic residues" evidence="3">
    <location>
        <begin position="1"/>
        <end position="10"/>
    </location>
</feature>
<dbReference type="PANTHER" id="PTHR47809">
    <property type="entry name" value="DNA-BINDING BROMODOMAIN-CONTAINING PROTEIN"/>
    <property type="match status" value="1"/>
</dbReference>
<dbReference type="PROSITE" id="PS50014">
    <property type="entry name" value="BROMODOMAIN_2"/>
    <property type="match status" value="1"/>
</dbReference>
<keyword evidence="6" id="KW-1185">Reference proteome</keyword>
<dbReference type="Pfam" id="PF00439">
    <property type="entry name" value="Bromodomain"/>
    <property type="match status" value="1"/>
</dbReference>
<feature type="compositionally biased region" description="Acidic residues" evidence="3">
    <location>
        <begin position="80"/>
        <end position="98"/>
    </location>
</feature>
<dbReference type="STRING" id="3750.A0A498J1C2"/>
<sequence length="646" mass="74498">MNMCIMKRKQAFPGRERGRGRGRPRKNPAPEVVSERVVSERVVSERLVNERVVNENEKAFLNFVSQNVEEERNDFGWNQSDDEDCDDEECNPELENDSVSDPSSMESDWSDGDQNVSTVVQNLLSRYGEGDRQTGNSSNQNDSAQNMPLTVLGSWSRFQNEQVSPLQDPPCNKKELSAALAVIKKVMKMDAAVPFNTPVDPVAMRLPDYFDVVDTPMDFGTICSHLQNGTKYMNTEDVFKDVQYIWKNCCNYYNEGNFVLNLKKRVEEKFMKYWTAAGLGSKEPGASNLLLSSNVGKRKTRGPTRNLRLAQLPIGERFEVSWKNRRPVGETTTFFKSECTALVRQTREIPLQVKSWKEIPSDIKQKAFEHMLKRFKVEDHMKWVLDQIHRSYNSYRHHLKTTWFEICETTEDAREKVPPNVTEEDWQYLVNLWTSPEWQKISKQYKENRSKNTITHTCGSKSFSQVLEEEKKKTGNEPGRTLFWERTHVRHDGQAPNPATQEALSKLKKLYAQVAAENSQMTEDEIFVKVFGPERPSRLRGYGGVTPKELWGTPSSSSSYTVSELKRQLEETKQRQEEYEQKSAAEIQGLKEQFGRLEGLLSDQMNRFEGLLVQLTSHMQPPSPIERPTGHLLTRNGHPRSFRSRR</sequence>
<comment type="caution">
    <text evidence="5">The sequence shown here is derived from an EMBL/GenBank/DDBJ whole genome shotgun (WGS) entry which is preliminary data.</text>
</comment>
<dbReference type="Proteomes" id="UP000290289">
    <property type="component" value="Chromosome 9"/>
</dbReference>
<dbReference type="EMBL" id="RDQH01000335">
    <property type="protein sequence ID" value="RXH89378.1"/>
    <property type="molecule type" value="Genomic_DNA"/>
</dbReference>
<feature type="compositionally biased region" description="Basic residues" evidence="3">
    <location>
        <begin position="637"/>
        <end position="646"/>
    </location>
</feature>